<keyword evidence="3" id="KW-1185">Reference proteome</keyword>
<dbReference type="InterPro" id="IPR005334">
    <property type="entry name" value="Tctex-1-like"/>
</dbReference>
<evidence type="ECO:0000313" key="2">
    <source>
        <dbReference type="EMBL" id="KAL2740825.1"/>
    </source>
</evidence>
<reference evidence="2 3" key="1">
    <citation type="journal article" date="2024" name="Ann. Entomol. Soc. Am.">
        <title>Genomic analyses of the southern and eastern yellowjacket wasps (Hymenoptera: Vespidae) reveal evolutionary signatures of social life.</title>
        <authorList>
            <person name="Catto M.A."/>
            <person name="Caine P.B."/>
            <person name="Orr S.E."/>
            <person name="Hunt B.G."/>
            <person name="Goodisman M.A.D."/>
        </authorList>
    </citation>
    <scope>NUCLEOTIDE SEQUENCE [LARGE SCALE GENOMIC DNA]</scope>
    <source>
        <strain evidence="2">233</strain>
        <tissue evidence="2">Head and thorax</tissue>
    </source>
</reference>
<dbReference type="Pfam" id="PF03645">
    <property type="entry name" value="Tctex-1"/>
    <property type="match status" value="1"/>
</dbReference>
<dbReference type="InterPro" id="IPR038586">
    <property type="entry name" value="Tctex-1-like_sf"/>
</dbReference>
<dbReference type="PANTHER" id="PTHR21255:SF65">
    <property type="entry name" value="TCTEX1 DOMAIN-CONTAINING PROTEIN 2"/>
    <property type="match status" value="1"/>
</dbReference>
<evidence type="ECO:0000256" key="1">
    <source>
        <dbReference type="ARBA" id="ARBA00005361"/>
    </source>
</evidence>
<gene>
    <name evidence="2" type="ORF">V1478_000966</name>
</gene>
<dbReference type="Proteomes" id="UP001607302">
    <property type="component" value="Unassembled WGS sequence"/>
</dbReference>
<protein>
    <submittedName>
        <fullName evidence="2">Dynein light chain Tctex-type 5-like</fullName>
    </submittedName>
</protein>
<evidence type="ECO:0000313" key="3">
    <source>
        <dbReference type="Proteomes" id="UP001607302"/>
    </source>
</evidence>
<comment type="caution">
    <text evidence="2">The sequence shown here is derived from an EMBL/GenBank/DDBJ whole genome shotgun (WGS) entry which is preliminary data.</text>
</comment>
<name>A0ABD2C718_VESSQ</name>
<dbReference type="PANTHER" id="PTHR21255">
    <property type="entry name" value="T-COMPLEX-ASSOCIATED-TESTIS-EXPRESSED 1/ DYNEIN LIGHT CHAIN"/>
    <property type="match status" value="1"/>
</dbReference>
<dbReference type="EMBL" id="JAUDFV010000020">
    <property type="protein sequence ID" value="KAL2740825.1"/>
    <property type="molecule type" value="Genomic_DNA"/>
</dbReference>
<accession>A0ABD2C718</accession>
<proteinExistence type="inferred from homology"/>
<dbReference type="AlphaFoldDB" id="A0ABD2C718"/>
<dbReference type="Gene3D" id="3.30.1140.40">
    <property type="entry name" value="Tctex-1"/>
    <property type="match status" value="1"/>
</dbReference>
<dbReference type="CDD" id="cd21451">
    <property type="entry name" value="DLC-like_TCTEX1D"/>
    <property type="match status" value="1"/>
</dbReference>
<sequence length="149" mass="17388">MSGPLRRARSSVMRLGRTSMLFKTLKGGFKIPKYQNTYRLESFSPLKIDAVDKILKDVMSSSLQDIRYNPVICLQICKDMSEKVRDKISKKYFDRYKYTVVMTIVQKLGQHVEINMACLWDLQRDNYSTYVVESTDFIALGLVIVTYYE</sequence>
<organism evidence="2 3">
    <name type="scientific">Vespula squamosa</name>
    <name type="common">Southern yellow jacket</name>
    <name type="synonym">Wasp</name>
    <dbReference type="NCBI Taxonomy" id="30214"/>
    <lineage>
        <taxon>Eukaryota</taxon>
        <taxon>Metazoa</taxon>
        <taxon>Ecdysozoa</taxon>
        <taxon>Arthropoda</taxon>
        <taxon>Hexapoda</taxon>
        <taxon>Insecta</taxon>
        <taxon>Pterygota</taxon>
        <taxon>Neoptera</taxon>
        <taxon>Endopterygota</taxon>
        <taxon>Hymenoptera</taxon>
        <taxon>Apocrita</taxon>
        <taxon>Aculeata</taxon>
        <taxon>Vespoidea</taxon>
        <taxon>Vespidae</taxon>
        <taxon>Vespinae</taxon>
        <taxon>Vespula</taxon>
    </lineage>
</organism>
<comment type="similarity">
    <text evidence="1">Belongs to the dynein light chain Tctex-type family.</text>
</comment>